<dbReference type="InterPro" id="IPR019052">
    <property type="entry name" value="DUF2383"/>
</dbReference>
<evidence type="ECO:0000313" key="2">
    <source>
        <dbReference type="EMBL" id="OCW56943.1"/>
    </source>
</evidence>
<dbReference type="EMBL" id="LQZT01000023">
    <property type="protein sequence ID" value="OCW56943.1"/>
    <property type="molecule type" value="Genomic_DNA"/>
</dbReference>
<reference evidence="2 3" key="1">
    <citation type="submission" date="2015-12" db="EMBL/GenBank/DDBJ databases">
        <authorList>
            <person name="Shamseldin A."/>
            <person name="Moawad H."/>
            <person name="Abd El-Rahim W.M."/>
            <person name="Sadowsky M.J."/>
        </authorList>
    </citation>
    <scope>NUCLEOTIDE SEQUENCE [LARGE SCALE GENOMIC DNA]</scope>
    <source>
        <strain evidence="2 3">JC234</strain>
    </source>
</reference>
<comment type="caution">
    <text evidence="2">The sequence shown here is derived from an EMBL/GenBank/DDBJ whole genome shotgun (WGS) entry which is preliminary data.</text>
</comment>
<evidence type="ECO:0000313" key="3">
    <source>
        <dbReference type="Proteomes" id="UP000094795"/>
    </source>
</evidence>
<gene>
    <name evidence="2" type="ORF">AWJ14_07230</name>
</gene>
<dbReference type="Proteomes" id="UP000094795">
    <property type="component" value="Unassembled WGS sequence"/>
</dbReference>
<name>A0A1C1YTU0_9HYPH</name>
<dbReference type="InterPro" id="IPR012347">
    <property type="entry name" value="Ferritin-like"/>
</dbReference>
<proteinExistence type="predicted"/>
<dbReference type="STRING" id="1480615.AWJ14_07230"/>
<dbReference type="RefSeq" id="WP_066180077.1">
    <property type="nucleotide sequence ID" value="NZ_LQZT01000023.1"/>
</dbReference>
<dbReference type="OrthoDB" id="7723758at2"/>
<dbReference type="Gene3D" id="1.20.1260.10">
    <property type="match status" value="1"/>
</dbReference>
<dbReference type="Pfam" id="PF09537">
    <property type="entry name" value="DUF2383"/>
    <property type="match status" value="1"/>
</dbReference>
<accession>A0A1C1YTU0</accession>
<sequence length="163" mass="18050">MTTQHANEETAKVLDAIGDTHVLLIDAVHGYDVMLEKAEPEITDTIRSIRQTNERQAGELASFLTSQGRHPSEDGSFMSTVHEGVVRTRAFFTDIDEDVLPSVADGERWLVSSYDDALEALAKHTQALPAATFDAAHTLLIKHRSELEDLIRGIETRHRAMAS</sequence>
<evidence type="ECO:0000259" key="1">
    <source>
        <dbReference type="Pfam" id="PF09537"/>
    </source>
</evidence>
<organism evidence="2 3">
    <name type="scientific">Hoeflea olei</name>
    <dbReference type="NCBI Taxonomy" id="1480615"/>
    <lineage>
        <taxon>Bacteria</taxon>
        <taxon>Pseudomonadati</taxon>
        <taxon>Pseudomonadota</taxon>
        <taxon>Alphaproteobacteria</taxon>
        <taxon>Hyphomicrobiales</taxon>
        <taxon>Rhizobiaceae</taxon>
        <taxon>Hoeflea</taxon>
    </lineage>
</organism>
<keyword evidence="3" id="KW-1185">Reference proteome</keyword>
<dbReference type="AlphaFoldDB" id="A0A1C1YTU0"/>
<protein>
    <recommendedName>
        <fullName evidence="1">DUF2383 domain-containing protein</fullName>
    </recommendedName>
</protein>
<feature type="domain" description="DUF2383" evidence="1">
    <location>
        <begin position="13"/>
        <end position="119"/>
    </location>
</feature>